<comment type="caution">
    <text evidence="5">The sequence shown here is derived from an EMBL/GenBank/DDBJ whole genome shotgun (WGS) entry which is preliminary data.</text>
</comment>
<evidence type="ECO:0000313" key="5">
    <source>
        <dbReference type="EMBL" id="MBS0029265.1"/>
    </source>
</evidence>
<keyword evidence="2 4" id="KW-1133">Transmembrane helix</keyword>
<evidence type="ECO:0000313" key="6">
    <source>
        <dbReference type="Proteomes" id="UP000676386"/>
    </source>
</evidence>
<evidence type="ECO:0000256" key="2">
    <source>
        <dbReference type="ARBA" id="ARBA00022989"/>
    </source>
</evidence>
<gene>
    <name evidence="5" type="ORF">KE626_18220</name>
</gene>
<feature type="transmembrane region" description="Helical" evidence="4">
    <location>
        <begin position="360"/>
        <end position="378"/>
    </location>
</feature>
<dbReference type="Gene3D" id="1.20.1250.20">
    <property type="entry name" value="MFS general substrate transporter like domains"/>
    <property type="match status" value="1"/>
</dbReference>
<sequence length="393" mass="43841">MPLRFYLILMTLVAVVSDYMMHPFYPLFFASRFGIQDPRVTGTYFSAVCATVMVAFPIWAMVSRRIPELRILVYTQIIAGVLAASCAYITNYTLFWIASLAIIIFKGSYLLVYPFILRITDTDKHVGIISVLSVIIHLGSVLGAVFGGMVIDWMQPQYIYLGMAAGDFFQAGLSGYLLWSRGKTIPGPAVTAAHSQSWAALIPSGTVLRLSVITLFFYYSDFIIRPFFVKYWETVSMLHSSILSGAVYAIPAAVATFALWMNRRRKAPGTPWHAIVPALLLALVGLLLQSYPSTVTIIAGRCLYGWAFFQSAVRFDALLFHVCDPVSYAVEYSKIHFFQNLGVLTASFSAGILVEHYPLHIPFIVALAGYLLVTAMYYQLARPFFQPVNSSRQ</sequence>
<feature type="transmembrane region" description="Helical" evidence="4">
    <location>
        <begin position="157"/>
        <end position="179"/>
    </location>
</feature>
<feature type="transmembrane region" description="Helical" evidence="4">
    <location>
        <begin position="200"/>
        <end position="219"/>
    </location>
</feature>
<dbReference type="Pfam" id="PF07690">
    <property type="entry name" value="MFS_1"/>
    <property type="match status" value="1"/>
</dbReference>
<feature type="transmembrane region" description="Helical" evidence="4">
    <location>
        <begin position="42"/>
        <end position="62"/>
    </location>
</feature>
<keyword evidence="6" id="KW-1185">Reference proteome</keyword>
<dbReference type="EMBL" id="JAGTXB010000008">
    <property type="protein sequence ID" value="MBS0029265.1"/>
    <property type="molecule type" value="Genomic_DNA"/>
</dbReference>
<feature type="transmembrane region" description="Helical" evidence="4">
    <location>
        <begin position="128"/>
        <end position="151"/>
    </location>
</feature>
<feature type="transmembrane region" description="Helical" evidence="4">
    <location>
        <begin position="272"/>
        <end position="291"/>
    </location>
</feature>
<evidence type="ECO:0000256" key="3">
    <source>
        <dbReference type="ARBA" id="ARBA00023136"/>
    </source>
</evidence>
<reference evidence="5 6" key="1">
    <citation type="submission" date="2021-04" db="EMBL/GenBank/DDBJ databases">
        <title>Chitinophaga sp. nov., isolated from the rhizosphere soil.</title>
        <authorList>
            <person name="He S."/>
        </authorList>
    </citation>
    <scope>NUCLEOTIDE SEQUENCE [LARGE SCALE GENOMIC DNA]</scope>
    <source>
        <strain evidence="5 6">2R12</strain>
    </source>
</reference>
<organism evidence="5 6">
    <name type="scientific">Chitinophaga hostae</name>
    <dbReference type="NCBI Taxonomy" id="2831022"/>
    <lineage>
        <taxon>Bacteria</taxon>
        <taxon>Pseudomonadati</taxon>
        <taxon>Bacteroidota</taxon>
        <taxon>Chitinophagia</taxon>
        <taxon>Chitinophagales</taxon>
        <taxon>Chitinophagaceae</taxon>
        <taxon>Chitinophaga</taxon>
    </lineage>
</organism>
<feature type="transmembrane region" description="Helical" evidence="4">
    <location>
        <begin position="335"/>
        <end position="354"/>
    </location>
</feature>
<feature type="transmembrane region" description="Helical" evidence="4">
    <location>
        <begin position="5"/>
        <end position="22"/>
    </location>
</feature>
<dbReference type="InterPro" id="IPR036259">
    <property type="entry name" value="MFS_trans_sf"/>
</dbReference>
<evidence type="ECO:0000256" key="4">
    <source>
        <dbReference type="SAM" id="Phobius"/>
    </source>
</evidence>
<dbReference type="InterPro" id="IPR011701">
    <property type="entry name" value="MFS"/>
</dbReference>
<dbReference type="SUPFAM" id="SSF103473">
    <property type="entry name" value="MFS general substrate transporter"/>
    <property type="match status" value="1"/>
</dbReference>
<keyword evidence="3 4" id="KW-0472">Membrane</keyword>
<evidence type="ECO:0000256" key="1">
    <source>
        <dbReference type="ARBA" id="ARBA00022692"/>
    </source>
</evidence>
<feature type="transmembrane region" description="Helical" evidence="4">
    <location>
        <begin position="96"/>
        <end position="116"/>
    </location>
</feature>
<dbReference type="Proteomes" id="UP000676386">
    <property type="component" value="Unassembled WGS sequence"/>
</dbReference>
<feature type="transmembrane region" description="Helical" evidence="4">
    <location>
        <begin position="239"/>
        <end position="260"/>
    </location>
</feature>
<dbReference type="RefSeq" id="WP_211974355.1">
    <property type="nucleotide sequence ID" value="NZ_CBFHAM010000011.1"/>
</dbReference>
<protein>
    <submittedName>
        <fullName evidence="5">MFS transporter</fullName>
    </submittedName>
</protein>
<proteinExistence type="predicted"/>
<feature type="transmembrane region" description="Helical" evidence="4">
    <location>
        <begin position="71"/>
        <end position="90"/>
    </location>
</feature>
<name>A0ABS5J288_9BACT</name>
<accession>A0ABS5J288</accession>
<keyword evidence="1 4" id="KW-0812">Transmembrane</keyword>